<proteinExistence type="predicted"/>
<dbReference type="EMBL" id="KZ670209">
    <property type="protein sequence ID" value="PPR83719.1"/>
    <property type="molecule type" value="Genomic_DNA"/>
</dbReference>
<dbReference type="AlphaFoldDB" id="A0A2P5VY30"/>
<protein>
    <submittedName>
        <fullName evidence="1">Uncharacterized protein</fullName>
    </submittedName>
</protein>
<evidence type="ECO:0000313" key="1">
    <source>
        <dbReference type="EMBL" id="PPR83719.1"/>
    </source>
</evidence>
<accession>A0A2P5VY30</accession>
<gene>
    <name evidence="1" type="ORF">GOBAR_AA36998</name>
</gene>
<dbReference type="OrthoDB" id="10257471at2759"/>
<evidence type="ECO:0000313" key="2">
    <source>
        <dbReference type="Proteomes" id="UP000239757"/>
    </source>
</evidence>
<dbReference type="Proteomes" id="UP000239757">
    <property type="component" value="Unassembled WGS sequence"/>
</dbReference>
<sequence>MHYSVVSFSLIRNLGNGGGGSLLEDLILRDCMHLKEMEVARFLTAVIAGDFKFLKHLDISNREGLASEGDWYQRSYNSSLIPLQQVLEVRPDICLLAEFPSEGCFLDIDHMIDSDFNSELSLPFQQSGETSDGALVTSSLESSYNSDQGSGNEEYQDSGFVIYEESSDEFPSVDLGFSGRISGITGKEAFFLITEADNSLQMQPWGLYGAL</sequence>
<name>A0A2P5VY30_GOSBA</name>
<reference evidence="1 2" key="1">
    <citation type="submission" date="2015-01" db="EMBL/GenBank/DDBJ databases">
        <title>Genome of allotetraploid Gossypium barbadense reveals genomic plasticity and fiber elongation in cotton evolution.</title>
        <authorList>
            <person name="Chen X."/>
            <person name="Liu X."/>
            <person name="Zhao B."/>
            <person name="Zheng H."/>
            <person name="Hu Y."/>
            <person name="Lu G."/>
            <person name="Yang C."/>
            <person name="Chen J."/>
            <person name="Shan C."/>
            <person name="Zhang L."/>
            <person name="Zhou Y."/>
            <person name="Wang L."/>
            <person name="Guo W."/>
            <person name="Bai Y."/>
            <person name="Ruan J."/>
            <person name="Shangguan X."/>
            <person name="Mao Y."/>
            <person name="Jiang J."/>
            <person name="Zhu Y."/>
            <person name="Lei J."/>
            <person name="Kang H."/>
            <person name="Chen S."/>
            <person name="He X."/>
            <person name="Wang R."/>
            <person name="Wang Y."/>
            <person name="Chen J."/>
            <person name="Wang L."/>
            <person name="Yu S."/>
            <person name="Wang B."/>
            <person name="Wei J."/>
            <person name="Song S."/>
            <person name="Lu X."/>
            <person name="Gao Z."/>
            <person name="Gu W."/>
            <person name="Deng X."/>
            <person name="Ma D."/>
            <person name="Wang S."/>
            <person name="Liang W."/>
            <person name="Fang L."/>
            <person name="Cai C."/>
            <person name="Zhu X."/>
            <person name="Zhou B."/>
            <person name="Zhang Y."/>
            <person name="Chen Z."/>
            <person name="Xu S."/>
            <person name="Zhu R."/>
            <person name="Wang S."/>
            <person name="Zhang T."/>
            <person name="Zhao G."/>
        </authorList>
    </citation>
    <scope>NUCLEOTIDE SEQUENCE [LARGE SCALE GENOMIC DNA]</scope>
    <source>
        <strain evidence="2">cv. Xinhai21</strain>
        <tissue evidence="1">Leaf</tissue>
    </source>
</reference>
<organism evidence="1 2">
    <name type="scientific">Gossypium barbadense</name>
    <name type="common">Sea Island cotton</name>
    <name type="synonym">Hibiscus barbadensis</name>
    <dbReference type="NCBI Taxonomy" id="3634"/>
    <lineage>
        <taxon>Eukaryota</taxon>
        <taxon>Viridiplantae</taxon>
        <taxon>Streptophyta</taxon>
        <taxon>Embryophyta</taxon>
        <taxon>Tracheophyta</taxon>
        <taxon>Spermatophyta</taxon>
        <taxon>Magnoliopsida</taxon>
        <taxon>eudicotyledons</taxon>
        <taxon>Gunneridae</taxon>
        <taxon>Pentapetalae</taxon>
        <taxon>rosids</taxon>
        <taxon>malvids</taxon>
        <taxon>Malvales</taxon>
        <taxon>Malvaceae</taxon>
        <taxon>Malvoideae</taxon>
        <taxon>Gossypium</taxon>
    </lineage>
</organism>